<accession>E7GC34</accession>
<comment type="caution">
    <text evidence="2">The sequence shown here is derived from an EMBL/GenBank/DDBJ whole genome shotgun (WGS) entry which is preliminary data.</text>
</comment>
<organism evidence="2 3">
    <name type="scientific">Coprobacillus cateniformis</name>
    <dbReference type="NCBI Taxonomy" id="100884"/>
    <lineage>
        <taxon>Bacteria</taxon>
        <taxon>Bacillati</taxon>
        <taxon>Bacillota</taxon>
        <taxon>Erysipelotrichia</taxon>
        <taxon>Erysipelotrichales</taxon>
        <taxon>Coprobacillaceae</taxon>
        <taxon>Coprobacillus</taxon>
    </lineage>
</organism>
<gene>
    <name evidence="2" type="ORF">HMPREF9488_02325</name>
</gene>
<dbReference type="HOGENOM" id="CLU_147162_6_3_9"/>
<reference evidence="2 3" key="1">
    <citation type="submission" date="2010-12" db="EMBL/GenBank/DDBJ databases">
        <title>The Genome Sequence of Coprobacillus sp. strain 29_1.</title>
        <authorList>
            <consortium name="The Broad Institute Genome Sequencing Platform"/>
            <person name="Earl A."/>
            <person name="Ward D."/>
            <person name="Feldgarden M."/>
            <person name="Gevers D."/>
            <person name="Daigneault M."/>
            <person name="Sibley C.D."/>
            <person name="White A."/>
            <person name="Strauss J."/>
            <person name="Allen-Vercoe E."/>
            <person name="Young S.K."/>
            <person name="Zeng Q."/>
            <person name="Gargeya S."/>
            <person name="Fitzgerald M."/>
            <person name="Haas B."/>
            <person name="Abouelleil A."/>
            <person name="Alvarado L."/>
            <person name="Arachchi H.M."/>
            <person name="Berlin A."/>
            <person name="Brown A."/>
            <person name="Chapman S.B."/>
            <person name="Chen Z."/>
            <person name="Dunbar C."/>
            <person name="Freedman E."/>
            <person name="Gearin G."/>
            <person name="Gellesch M."/>
            <person name="Goldberg J."/>
            <person name="Griggs A."/>
            <person name="Gujja S."/>
            <person name="Heilman E."/>
            <person name="Heiman D."/>
            <person name="Howarth C."/>
            <person name="Larson L."/>
            <person name="Lui A."/>
            <person name="MacDonald P.J.P."/>
            <person name="Mehta T."/>
            <person name="Montmayeur A."/>
            <person name="Murphy C."/>
            <person name="Neiman D."/>
            <person name="Pearson M."/>
            <person name="Priest M."/>
            <person name="Roberts A."/>
            <person name="Saif S."/>
            <person name="Shea T."/>
            <person name="Shenoy N."/>
            <person name="Sisk P."/>
            <person name="Stolte C."/>
            <person name="Sykes S."/>
            <person name="White J."/>
            <person name="Yandava C."/>
            <person name="Nusbaum C."/>
            <person name="Birren B."/>
        </authorList>
    </citation>
    <scope>NUCLEOTIDE SEQUENCE [LARGE SCALE GENOMIC DNA]</scope>
    <source>
        <strain evidence="2 3">29_1</strain>
    </source>
</reference>
<keyword evidence="3" id="KW-1185">Reference proteome</keyword>
<dbReference type="Pfam" id="PF05016">
    <property type="entry name" value="ParE_toxin"/>
    <property type="match status" value="1"/>
</dbReference>
<dbReference type="AlphaFoldDB" id="E7GC34"/>
<dbReference type="Proteomes" id="UP000003157">
    <property type="component" value="Unassembled WGS sequence"/>
</dbReference>
<evidence type="ECO:0000313" key="3">
    <source>
        <dbReference type="Proteomes" id="UP000003157"/>
    </source>
</evidence>
<keyword evidence="1" id="KW-1277">Toxin-antitoxin system</keyword>
<dbReference type="NCBIfam" id="TIGR02385">
    <property type="entry name" value="RelE_StbE"/>
    <property type="match status" value="1"/>
</dbReference>
<dbReference type="OrthoDB" id="3268478at2"/>
<name>E7GC34_9FIRM</name>
<dbReference type="SUPFAM" id="SSF143011">
    <property type="entry name" value="RelE-like"/>
    <property type="match status" value="1"/>
</dbReference>
<dbReference type="InterPro" id="IPR007712">
    <property type="entry name" value="RelE/ParE_toxin"/>
</dbReference>
<dbReference type="eggNOG" id="COG3668">
    <property type="taxonomic scope" value="Bacteria"/>
</dbReference>
<dbReference type="EMBL" id="ADKX01000037">
    <property type="protein sequence ID" value="EFW04445.1"/>
    <property type="molecule type" value="Genomic_DNA"/>
</dbReference>
<proteinExistence type="predicted"/>
<evidence type="ECO:0000313" key="2">
    <source>
        <dbReference type="EMBL" id="EFW04445.1"/>
    </source>
</evidence>
<evidence type="ECO:0000256" key="1">
    <source>
        <dbReference type="ARBA" id="ARBA00022649"/>
    </source>
</evidence>
<dbReference type="RefSeq" id="WP_008789415.1">
    <property type="nucleotide sequence ID" value="NZ_AKCB01000001.1"/>
</dbReference>
<dbReference type="GeneID" id="78230258"/>
<sequence length="104" mass="12159">MKKYQIKITDRAFDDMTEIYKYISNNLGSPENALQQYNRIADAIEKLDVYPTRIKILDSEPEHSLGFRALQVDKYVVIFIIDNDVVNIVRVLYSASDFRKKLVI</sequence>
<dbReference type="STRING" id="100884.GCA_000269565_02442"/>
<protein>
    <submittedName>
        <fullName evidence="2">Uncharacterized protein</fullName>
    </submittedName>
</protein>
<dbReference type="InterPro" id="IPR035093">
    <property type="entry name" value="RelE/ParE_toxin_dom_sf"/>
</dbReference>
<dbReference type="Gene3D" id="3.30.2310.20">
    <property type="entry name" value="RelE-like"/>
    <property type="match status" value="1"/>
</dbReference>